<dbReference type="PANTHER" id="PTHR11977:SF57">
    <property type="entry name" value="VILLIN-LIKE PROTEIN QUAIL"/>
    <property type="match status" value="1"/>
</dbReference>
<accession>A0A7T8HJY8</accession>
<keyword evidence="3" id="KW-1185">Reference proteome</keyword>
<dbReference type="EMBL" id="CP045897">
    <property type="protein sequence ID" value="QQP51482.1"/>
    <property type="molecule type" value="Genomic_DNA"/>
</dbReference>
<sequence>SKRFISYFKSCSGIFYLDGGFISGLNYVERSLLPKLYCVKGKRDPMIIRQVGHICWSEMNSGDVYVLSVRFQDKAEDAIFVWRGSSSNFYEKLNAAKLASALKEENSSSSIHILDDGKEVSALSQEELEKFESALPLTDKSKLKEPKNALSDEEVQAKKDVVFYELENVVGDENIITRLSSGALSQSNLRSKKAFLIDDHSSSGIWVWVGRDSGVSYNNRALKAGQGFIKEKKYSQNISITRVVQNAEPLEFRIFFKKWKATSLPGNKNRPEPQTLPPTFDASLLHERPSLAAKFRM</sequence>
<dbReference type="Gene3D" id="3.40.20.10">
    <property type="entry name" value="Severin"/>
    <property type="match status" value="2"/>
</dbReference>
<feature type="domain" description="Gelsolin-like" evidence="1">
    <location>
        <begin position="183"/>
        <end position="252"/>
    </location>
</feature>
<gene>
    <name evidence="2" type="ORF">FKW44_012861</name>
</gene>
<dbReference type="AlphaFoldDB" id="A0A7T8HJY8"/>
<dbReference type="GO" id="GO:0005546">
    <property type="term" value="F:phosphatidylinositol-4,5-bisphosphate binding"/>
    <property type="evidence" value="ECO:0007669"/>
    <property type="project" value="TreeGrafter"/>
</dbReference>
<evidence type="ECO:0000313" key="2">
    <source>
        <dbReference type="EMBL" id="QQP51482.1"/>
    </source>
</evidence>
<dbReference type="InterPro" id="IPR007123">
    <property type="entry name" value="Gelsolin-like_dom"/>
</dbReference>
<protein>
    <recommendedName>
        <fullName evidence="1">Gelsolin-like domain-containing protein</fullName>
    </recommendedName>
</protein>
<feature type="non-terminal residue" evidence="2">
    <location>
        <position position="297"/>
    </location>
</feature>
<evidence type="ECO:0000259" key="1">
    <source>
        <dbReference type="Pfam" id="PF00626"/>
    </source>
</evidence>
<dbReference type="GO" id="GO:0008154">
    <property type="term" value="P:actin polymerization or depolymerization"/>
    <property type="evidence" value="ECO:0007669"/>
    <property type="project" value="TreeGrafter"/>
</dbReference>
<dbReference type="GO" id="GO:0051014">
    <property type="term" value="P:actin filament severing"/>
    <property type="evidence" value="ECO:0007669"/>
    <property type="project" value="TreeGrafter"/>
</dbReference>
<dbReference type="InterPro" id="IPR029006">
    <property type="entry name" value="ADF-H/Gelsolin-like_dom_sf"/>
</dbReference>
<dbReference type="GO" id="GO:0015629">
    <property type="term" value="C:actin cytoskeleton"/>
    <property type="evidence" value="ECO:0007669"/>
    <property type="project" value="TreeGrafter"/>
</dbReference>
<dbReference type="Pfam" id="PF00626">
    <property type="entry name" value="Gelsolin"/>
    <property type="match status" value="2"/>
</dbReference>
<name>A0A7T8HJY8_CALRO</name>
<proteinExistence type="predicted"/>
<dbReference type="SUPFAM" id="SSF55753">
    <property type="entry name" value="Actin depolymerizing proteins"/>
    <property type="match status" value="2"/>
</dbReference>
<dbReference type="PANTHER" id="PTHR11977">
    <property type="entry name" value="VILLIN"/>
    <property type="match status" value="1"/>
</dbReference>
<dbReference type="SMART" id="SM00262">
    <property type="entry name" value="GEL"/>
    <property type="match status" value="2"/>
</dbReference>
<dbReference type="InterPro" id="IPR007122">
    <property type="entry name" value="Villin/Gelsolin"/>
</dbReference>
<feature type="non-terminal residue" evidence="2">
    <location>
        <position position="1"/>
    </location>
</feature>
<dbReference type="GO" id="GO:0005737">
    <property type="term" value="C:cytoplasm"/>
    <property type="evidence" value="ECO:0007669"/>
    <property type="project" value="TreeGrafter"/>
</dbReference>
<dbReference type="GO" id="GO:0051015">
    <property type="term" value="F:actin filament binding"/>
    <property type="evidence" value="ECO:0007669"/>
    <property type="project" value="InterPro"/>
</dbReference>
<dbReference type="OrthoDB" id="6375767at2759"/>
<feature type="domain" description="Gelsolin-like" evidence="1">
    <location>
        <begin position="53"/>
        <end position="120"/>
    </location>
</feature>
<dbReference type="Proteomes" id="UP000595437">
    <property type="component" value="Chromosome 8"/>
</dbReference>
<dbReference type="GO" id="GO:0051016">
    <property type="term" value="P:barbed-end actin filament capping"/>
    <property type="evidence" value="ECO:0007669"/>
    <property type="project" value="TreeGrafter"/>
</dbReference>
<reference evidence="3" key="1">
    <citation type="submission" date="2021-01" db="EMBL/GenBank/DDBJ databases">
        <title>Caligus Genome Assembly.</title>
        <authorList>
            <person name="Gallardo-Escarate C."/>
        </authorList>
    </citation>
    <scope>NUCLEOTIDE SEQUENCE [LARGE SCALE GENOMIC DNA]</scope>
</reference>
<evidence type="ECO:0000313" key="3">
    <source>
        <dbReference type="Proteomes" id="UP000595437"/>
    </source>
</evidence>
<organism evidence="2 3">
    <name type="scientific">Caligus rogercresseyi</name>
    <name type="common">Sea louse</name>
    <dbReference type="NCBI Taxonomy" id="217165"/>
    <lineage>
        <taxon>Eukaryota</taxon>
        <taxon>Metazoa</taxon>
        <taxon>Ecdysozoa</taxon>
        <taxon>Arthropoda</taxon>
        <taxon>Crustacea</taxon>
        <taxon>Multicrustacea</taxon>
        <taxon>Hexanauplia</taxon>
        <taxon>Copepoda</taxon>
        <taxon>Siphonostomatoida</taxon>
        <taxon>Caligidae</taxon>
        <taxon>Caligus</taxon>
    </lineage>
</organism>